<accession>A0A2G3PGR4</accession>
<dbReference type="Pfam" id="PF04199">
    <property type="entry name" value="Cyclase"/>
    <property type="match status" value="1"/>
</dbReference>
<dbReference type="GO" id="GO:0004061">
    <property type="term" value="F:arylformamidase activity"/>
    <property type="evidence" value="ECO:0007669"/>
    <property type="project" value="InterPro"/>
</dbReference>
<dbReference type="Proteomes" id="UP000225108">
    <property type="component" value="Unassembled WGS sequence"/>
</dbReference>
<evidence type="ECO:0000313" key="2">
    <source>
        <dbReference type="Proteomes" id="UP000225108"/>
    </source>
</evidence>
<evidence type="ECO:0000313" key="1">
    <source>
        <dbReference type="EMBL" id="PHV64998.1"/>
    </source>
</evidence>
<dbReference type="InterPro" id="IPR007325">
    <property type="entry name" value="KFase/CYL"/>
</dbReference>
<comment type="caution">
    <text evidence="1">The sequence shown here is derived from an EMBL/GenBank/DDBJ whole genome shotgun (WGS) entry which is preliminary data.</text>
</comment>
<proteinExistence type="predicted"/>
<dbReference type="AlphaFoldDB" id="A0A2G3PGR4"/>
<sequence length="338" mass="36563">MGRTQDGGNWSLAWTPPDYTVDEQGKRVGYVNTSAPNNWGRWGEDDQRGTANFITPDMVKAAAALIRTGQTISCAIPLDASGPVHPSRPGVVHLFGYTGADFTVGSQLQLIAPRIQGADDYIFMPLQGSTQWDSLAHICSDDVMYNGYWIGNTESGGGAGRNSIHQLKTSLAGRGVLLDLARWQGVERLEPGVVITPDDLDACATEQGVTVGTGDILLLRTGHVPWFYSLADKSEFWAAGSPGLGRDCVEWIHHKEIAAVAVDNIATEVEPAEDPSDRLYPLHIRLIRDLGLTLGEVWWLDDLAEVCAAEGRYEFFLSAPPLNVTNAVGSPLNPIAIL</sequence>
<evidence type="ECO:0008006" key="3">
    <source>
        <dbReference type="Google" id="ProtNLM"/>
    </source>
</evidence>
<dbReference type="EMBL" id="PEBD01000010">
    <property type="protein sequence ID" value="PHV64998.1"/>
    <property type="molecule type" value="Genomic_DNA"/>
</dbReference>
<dbReference type="Gene3D" id="3.50.30.50">
    <property type="entry name" value="Putative cyclase"/>
    <property type="match status" value="1"/>
</dbReference>
<dbReference type="PANTHER" id="PTHR34861">
    <property type="match status" value="1"/>
</dbReference>
<dbReference type="GO" id="GO:0019441">
    <property type="term" value="P:L-tryptophan catabolic process to kynurenine"/>
    <property type="evidence" value="ECO:0007669"/>
    <property type="project" value="InterPro"/>
</dbReference>
<dbReference type="SUPFAM" id="SSF102198">
    <property type="entry name" value="Putative cyclase"/>
    <property type="match status" value="1"/>
</dbReference>
<dbReference type="PANTHER" id="PTHR34861:SF10">
    <property type="entry name" value="CYCLASE"/>
    <property type="match status" value="1"/>
</dbReference>
<reference evidence="1 2" key="1">
    <citation type="submission" date="2017-10" db="EMBL/GenBank/DDBJ databases">
        <title>The draft genome sequence of Williamsia sp. BULT 1.1 isolated from the semi-arid grassland soils from South Africa.</title>
        <authorList>
            <person name="Kabwe M.H."/>
            <person name="Govender N."/>
            <person name="Mutseka Lunga P."/>
            <person name="Vikram S."/>
            <person name="Makhalanyane T.P."/>
        </authorList>
    </citation>
    <scope>NUCLEOTIDE SEQUENCE [LARGE SCALE GENOMIC DNA]</scope>
    <source>
        <strain evidence="1 2">BULT 1.1</strain>
    </source>
</reference>
<name>A0A2G3PGR4_WILMA</name>
<dbReference type="RefSeq" id="WP_099383431.1">
    <property type="nucleotide sequence ID" value="NZ_PEBD01000010.1"/>
</dbReference>
<gene>
    <name evidence="1" type="ORF">CSW57_14130</name>
</gene>
<protein>
    <recommendedName>
        <fullName evidence="3">Cyclase</fullName>
    </recommendedName>
</protein>
<organism evidence="1 2">
    <name type="scientific">Williamsia marianensis</name>
    <dbReference type="NCBI Taxonomy" id="85044"/>
    <lineage>
        <taxon>Bacteria</taxon>
        <taxon>Bacillati</taxon>
        <taxon>Actinomycetota</taxon>
        <taxon>Actinomycetes</taxon>
        <taxon>Mycobacteriales</taxon>
        <taxon>Nocardiaceae</taxon>
        <taxon>Williamsia</taxon>
    </lineage>
</organism>
<dbReference type="InterPro" id="IPR037175">
    <property type="entry name" value="KFase_sf"/>
</dbReference>